<accession>R7RSZ3</accession>
<dbReference type="eggNOG" id="COG0639">
    <property type="taxonomic scope" value="Bacteria"/>
</dbReference>
<dbReference type="RefSeq" id="WP_018666345.1">
    <property type="nucleotide sequence ID" value="NZ_HF952039.1"/>
</dbReference>
<gene>
    <name evidence="4" type="ORF">TCEL_02222</name>
</gene>
<dbReference type="EC" id="3.1.4.-" evidence="2"/>
<protein>
    <recommendedName>
        <fullName evidence="2">Phosphoesterase</fullName>
        <ecNumber evidence="2">3.1.4.-</ecNumber>
    </recommendedName>
</protein>
<dbReference type="InterPro" id="IPR000979">
    <property type="entry name" value="Phosphodiesterase_MJ0936/Vps29"/>
</dbReference>
<dbReference type="HOGENOM" id="CLU_074761_0_1_9"/>
<dbReference type="NCBIfam" id="TIGR00040">
    <property type="entry name" value="yfcE"/>
    <property type="match status" value="1"/>
</dbReference>
<comment type="caution">
    <text evidence="4">The sequence shown here is derived from an EMBL/GenBank/DDBJ whole genome shotgun (WGS) entry which is preliminary data.</text>
</comment>
<keyword evidence="5" id="KW-1185">Reference proteome</keyword>
<reference evidence="4" key="1">
    <citation type="submission" date="2013-03" db="EMBL/GenBank/DDBJ databases">
        <title>Draft genome sequence of the hydrogen-ethanol-producing anaerobic alkalithermophilic Caloramator celere.</title>
        <authorList>
            <person name="Ciranna A."/>
            <person name="Larjo A."/>
            <person name="Kivisto A."/>
            <person name="Santala V."/>
            <person name="Roos C."/>
            <person name="Karp M."/>
        </authorList>
    </citation>
    <scope>NUCLEOTIDE SEQUENCE [LARGE SCALE GENOMIC DNA]</scope>
    <source>
        <strain evidence="4">DSM 8682</strain>
    </source>
</reference>
<dbReference type="AlphaFoldDB" id="R7RSZ3"/>
<evidence type="ECO:0000313" key="4">
    <source>
        <dbReference type="EMBL" id="CDF59154.1"/>
    </source>
</evidence>
<evidence type="ECO:0000313" key="5">
    <source>
        <dbReference type="Proteomes" id="UP000014923"/>
    </source>
</evidence>
<evidence type="ECO:0000259" key="3">
    <source>
        <dbReference type="Pfam" id="PF12850"/>
    </source>
</evidence>
<evidence type="ECO:0000256" key="2">
    <source>
        <dbReference type="RuleBase" id="RU362039"/>
    </source>
</evidence>
<name>R7RSZ3_9CLOT</name>
<dbReference type="EMBL" id="CAVN010000149">
    <property type="protein sequence ID" value="CDF59154.1"/>
    <property type="molecule type" value="Genomic_DNA"/>
</dbReference>
<dbReference type="InterPro" id="IPR024654">
    <property type="entry name" value="Calcineurin-like_PHP_lpxH"/>
</dbReference>
<dbReference type="InterPro" id="IPR050126">
    <property type="entry name" value="Ap4A_hydrolase"/>
</dbReference>
<keyword evidence="2" id="KW-0479">Metal-binding</keyword>
<dbReference type="GO" id="GO:0046872">
    <property type="term" value="F:metal ion binding"/>
    <property type="evidence" value="ECO:0007669"/>
    <property type="project" value="UniProtKB-KW"/>
</dbReference>
<dbReference type="InterPro" id="IPR029052">
    <property type="entry name" value="Metallo-depent_PP-like"/>
</dbReference>
<dbReference type="GO" id="GO:0016791">
    <property type="term" value="F:phosphatase activity"/>
    <property type="evidence" value="ECO:0007669"/>
    <property type="project" value="TreeGrafter"/>
</dbReference>
<comment type="cofactor">
    <cofactor evidence="2">
        <name>a divalent metal cation</name>
        <dbReference type="ChEBI" id="CHEBI:60240"/>
    </cofactor>
</comment>
<dbReference type="PANTHER" id="PTHR42850:SF2">
    <property type="entry name" value="BLL5683 PROTEIN"/>
    <property type="match status" value="1"/>
</dbReference>
<comment type="similarity">
    <text evidence="1 2">Belongs to the metallophosphoesterase superfamily. YfcE family.</text>
</comment>
<dbReference type="InterPro" id="IPR011152">
    <property type="entry name" value="Pesterase_MJ0912"/>
</dbReference>
<dbReference type="Pfam" id="PF12850">
    <property type="entry name" value="Metallophos_2"/>
    <property type="match status" value="1"/>
</dbReference>
<feature type="domain" description="Calcineurin-like phosphoesterase" evidence="3">
    <location>
        <begin position="1"/>
        <end position="198"/>
    </location>
</feature>
<dbReference type="Gene3D" id="3.60.21.10">
    <property type="match status" value="1"/>
</dbReference>
<dbReference type="PIRSF" id="PIRSF000883">
    <property type="entry name" value="Pesterase_MJ0912"/>
    <property type="match status" value="1"/>
</dbReference>
<sequence>MRIAVISDIHSNIYALEKVLEDIEKRNVDLTVCLGDLVGYGTHPNEVIELIRKKNILTIMGNYDDAVGFERMVCGCDYPDPKDAENAAISLNWTIENTKEENKRFLRALPKEAVLTFEDRTFIFVHGSPRKINEYLKENSKEAEEVMGEISHDILVCGHTHVPYFKRYYNKMLINSGSVGKPKNGRPDANYIIIDADDELKVEIMYVPYDYERAAQDMEEAGMPESFIKNIRTGKV</sequence>
<dbReference type="Proteomes" id="UP000014923">
    <property type="component" value="Unassembled WGS sequence"/>
</dbReference>
<evidence type="ECO:0000256" key="1">
    <source>
        <dbReference type="ARBA" id="ARBA00008950"/>
    </source>
</evidence>
<dbReference type="PANTHER" id="PTHR42850">
    <property type="entry name" value="METALLOPHOSPHOESTERASE"/>
    <property type="match status" value="1"/>
</dbReference>
<dbReference type="GO" id="GO:0005737">
    <property type="term" value="C:cytoplasm"/>
    <property type="evidence" value="ECO:0007669"/>
    <property type="project" value="TreeGrafter"/>
</dbReference>
<dbReference type="SUPFAM" id="SSF56300">
    <property type="entry name" value="Metallo-dependent phosphatases"/>
    <property type="match status" value="1"/>
</dbReference>
<proteinExistence type="inferred from homology"/>
<organism evidence="4 5">
    <name type="scientific">Thermobrachium celere DSM 8682</name>
    <dbReference type="NCBI Taxonomy" id="941824"/>
    <lineage>
        <taxon>Bacteria</taxon>
        <taxon>Bacillati</taxon>
        <taxon>Bacillota</taxon>
        <taxon>Clostridia</taxon>
        <taxon>Eubacteriales</taxon>
        <taxon>Clostridiaceae</taxon>
        <taxon>Thermobrachium</taxon>
    </lineage>
</organism>
<dbReference type="OrthoDB" id="9800565at2"/>